<dbReference type="Proteomes" id="UP001056837">
    <property type="component" value="Chromosome"/>
</dbReference>
<sequence>MKYIYLLALFISINSCSQNEKLNFENNGGMILKLNFDKTNIEFKEKIIQRVKFFCELNDKYQREYDFSSLVNESKNELIFKFPFLLTQKDLDKLILSKGEMLISKNNNYLKKDKIKKLETSFNQLLRRNIDVIFNNKEMLLSYLNNSLNEEIVMTVDKDTVSSSIIRQIPNKIEKLPFSISLNYNSEIIYTIVSHLYERNLKIDLVHKNIYLNSAKGIIKMKPEMFSFYKKLRSLFKENYSLMYNILNEIPPTDKSLSKILLNRDLEFIIKHNFDDFLVASNFNNIDSLKDFFKQFKFINSYKNKFGNEAQEEILKIINIINKIENYK</sequence>
<dbReference type="EMBL" id="CP050861">
    <property type="protein sequence ID" value="UTD14529.1"/>
    <property type="molecule type" value="Genomic_DNA"/>
</dbReference>
<evidence type="ECO:0000313" key="1">
    <source>
        <dbReference type="EMBL" id="UTD14529.1"/>
    </source>
</evidence>
<protein>
    <submittedName>
        <fullName evidence="1">Uncharacterized protein</fullName>
    </submittedName>
</protein>
<accession>A0AAE9MM37</accession>
<evidence type="ECO:0000313" key="2">
    <source>
        <dbReference type="Proteomes" id="UP001056837"/>
    </source>
</evidence>
<proteinExistence type="predicted"/>
<dbReference type="AlphaFoldDB" id="A0AAE9MM37"/>
<name>A0AAE9MM37_9FLAO</name>
<dbReference type="RefSeq" id="WP_047789531.1">
    <property type="nucleotide sequence ID" value="NZ_CANLMG010000001.1"/>
</dbReference>
<gene>
    <name evidence="1" type="ORF">HER15_03140</name>
</gene>
<reference evidence="1" key="1">
    <citation type="submission" date="2020-04" db="EMBL/GenBank/DDBJ databases">
        <title>Tenacibaculum mesophilum bac2.</title>
        <authorList>
            <person name="Li M."/>
        </authorList>
    </citation>
    <scope>NUCLEOTIDE SEQUENCE</scope>
    <source>
        <strain evidence="1">Bac2</strain>
    </source>
</reference>
<organism evidence="1 2">
    <name type="scientific">Tenacibaculum mesophilum</name>
    <dbReference type="NCBI Taxonomy" id="104268"/>
    <lineage>
        <taxon>Bacteria</taxon>
        <taxon>Pseudomonadati</taxon>
        <taxon>Bacteroidota</taxon>
        <taxon>Flavobacteriia</taxon>
        <taxon>Flavobacteriales</taxon>
        <taxon>Flavobacteriaceae</taxon>
        <taxon>Tenacibaculum</taxon>
    </lineage>
</organism>